<gene>
    <name evidence="2" type="ORF">F9278_26465</name>
</gene>
<name>A0A5P8K7T9_9ACTN</name>
<sequence length="75" mass="7694">MRTKPTMGKRMLRSVLAAAFSAVVAFGALSGLSDAKGVVKADSVWPIVQPETETGTVAGDALTTTTVTPADSVWA</sequence>
<dbReference type="AlphaFoldDB" id="A0A5P8K7T9"/>
<evidence type="ECO:0000313" key="3">
    <source>
        <dbReference type="Proteomes" id="UP000327294"/>
    </source>
</evidence>
<evidence type="ECO:0000313" key="2">
    <source>
        <dbReference type="EMBL" id="QFQ99100.1"/>
    </source>
</evidence>
<evidence type="ECO:0000256" key="1">
    <source>
        <dbReference type="SAM" id="SignalP"/>
    </source>
</evidence>
<organism evidence="2 3">
    <name type="scientific">Streptomyces phaeolivaceus</name>
    <dbReference type="NCBI Taxonomy" id="2653200"/>
    <lineage>
        <taxon>Bacteria</taxon>
        <taxon>Bacillati</taxon>
        <taxon>Actinomycetota</taxon>
        <taxon>Actinomycetes</taxon>
        <taxon>Kitasatosporales</taxon>
        <taxon>Streptomycetaceae</taxon>
        <taxon>Streptomyces</taxon>
    </lineage>
</organism>
<accession>A0A5P8K7T9</accession>
<proteinExistence type="predicted"/>
<feature type="chain" id="PRO_5038666184" evidence="1">
    <location>
        <begin position="28"/>
        <end position="75"/>
    </location>
</feature>
<dbReference type="EMBL" id="CP045096">
    <property type="protein sequence ID" value="QFQ99100.1"/>
    <property type="molecule type" value="Genomic_DNA"/>
</dbReference>
<dbReference type="Proteomes" id="UP000327294">
    <property type="component" value="Chromosome"/>
</dbReference>
<feature type="signal peptide" evidence="1">
    <location>
        <begin position="1"/>
        <end position="27"/>
    </location>
</feature>
<keyword evidence="1" id="KW-0732">Signal</keyword>
<reference evidence="2 3" key="1">
    <citation type="submission" date="2019-10" db="EMBL/GenBank/DDBJ databases">
        <title>Streptomyces sp. strain GY16 isolated from leaves of Broussonetia papyrifera.</title>
        <authorList>
            <person name="Mo P."/>
        </authorList>
    </citation>
    <scope>NUCLEOTIDE SEQUENCE [LARGE SCALE GENOMIC DNA]</scope>
    <source>
        <strain evidence="2 3">GY16</strain>
    </source>
</reference>
<protein>
    <submittedName>
        <fullName evidence="2">Uncharacterized protein</fullName>
    </submittedName>
</protein>
<dbReference type="KEGG" id="sphv:F9278_26465"/>
<keyword evidence="3" id="KW-1185">Reference proteome</keyword>